<dbReference type="PROSITE" id="PS50011">
    <property type="entry name" value="PROTEIN_KINASE_DOM"/>
    <property type="match status" value="1"/>
</dbReference>
<proteinExistence type="inferred from homology"/>
<sequence length="3058" mass="346807">MRLKYLSSVVGASDEISCAGALCYSPNGRKLALGTSDRHILLFDDKLRRRDKFGTKPVDAKFGKASYLIKCAAFSPDSTKLAVGQTDHIVFVYRLGDTWNEKKVICNKFAQSSAVMAQCWPSESKLIIGLLDGKVRCASASSNKCSTLYRAETAVTVLAQHPNRKSFLSGHSDGTIFLFSFETRSHARVCVHSCAPQALLLSGVGILTAGTDRRIVSYSEHGRQLQQFDYSRVEGEKEFTAAALDSLGHSAVFGSFNRIRLMCWNQRRGAWDEANSLIIHNLYTVCTLAWKADGSTLICANVLGAVIAIDCAMRKTLLRNRFEVTFVSPSQAIIKDLKVEEVSKSDKENEEAEGQAEGAQKSCVLHSGKGHELGDIRVMGREQRYAVAYTSSTLILADMHTGLSSEIQWQSGGNEKFFLENENVAYIVNAGEINFVEYGRNELVGWIRTERANPHLISVRLCRAKPKKIQDPDNEDQPRKMWPNMNKEEEINRVAYLLDAKTIAVVNLVNGVQLAQLGHGSPIDWLELNERANKLLFRDLRAALHLYALETGITTHLVGHCSYVQWVPRSDVVVAQSNEQVCVWYNTDDHNGSAERVVHFVVQGDVEQVARDATHTEVIVLENGVQRVAYELDSALIEFGTALDELDLGRAVAFLEQSERQGMDVQTMWRRLAQVALQHSQLMVAQRCYASLNDLVRVQFLQRTQMRAERQFGGPMEPEALASHFEVRARLAMMSKQFKMAERIYLENNSVAEAIAMWHKMGNWEQALDLARAMSWPELDQLRVQHERWLEETGQMEKVAELKAREGLLSEALELYLNANQPGQAVQLLLENRQLLQMEAARLNSSEEGEEPLVERIFSSLARNEQLDKAGQLFEAIGELERALDCFQRSHSYGQAIQIARVEFPERVLPLELEWANWLFDQANYSQAVPHFLEGGNLLRAVDSAIRSREWEKSLEILRVLDPTEETSPFYGRIAQHFELEGQLDKAVEMYNKAGRWVDAFKLALELLGPSESHQLYLAKALELEEAKKFQEAEQLYIALGEPNAAISMYKAADRVDDMMRLMGRFHADQMHQAHRRLAEELEAKGDFRGAEEQFLLSGDWSAAVEMYERAEQWADAHRIALSEGDNDRAHKQVAYAWAKSLGGDAAVKLLNKHQLLEETISLAVLKGDFEFAFELCRLGASHRLQHVQHKFAEKLEDNGEFEQAEEMYLKAGKARESVLMHMQHKHWESAERIAQEHSPDQLPELFVRRAKAALEQRDYAKAESFLLRANRADIILAFYRESVMWPDALRIAKDFLPDELLQCQTDYEDYQLRSGAKGAQSIVAQAKEWERQNEHRRAVDCWMKVDGTTNDTQMVAQSLAKAAELTVKFLADSEDGVDILAKIAQRQMELSQFLAAGETFLLANKPTESVEALLEAHEWGKAKRVAEELVPELESVVEERYRDFLRSHGRIGELADVDAVSAIDLLAETGQWEKALQTAKQQNHRPLLDKYLAIYTSDLLAKGLYREAVDTLRKYGTSTRKQIMDICAQILEKVINDSHSEFLTLSALRDILFGLNLQIQSDDGQVDAATAKQIQNHLQLAHFCVLRNALGTVEQQLRSQGKTVPVELQTLALRLSVAQLRYIEPLRADKAFYEAGNACRLYGGAAYEGMAFTLLSHYLDVVDAIEEDDPNLVDNSLFDGTDVPTSYALPRRNFLLPEEHEEVKEWVLAASVEQSVELGQKVLKSDGRNCYEASTVDNEGNLYTVCSISGYPVIDEARELGHGLVADEWAWAAFSTLANTNPTEEIYDVRDAQKCGGYSLKSLKKVLIYEPDGGGAPLNIRRARKHGFSGSFGKVFVGYVKHQTRSAGVTGEMKETKGALIIMELGVASLEARIYRQRKAYGSDSHLFEDIKKIVEPLKDMHQVAVHLDVKPSNFVYVNQMDGTESLKLIDFDGASFIPSHIFNFNSSKMANKVVPCQNYLITWLYAAPEFFNGTNTVTTKVDIWSLGMSIYEIILLQKRFNENIGKKKMVQLLLETGDLYMGINRTKQANLFDTPLWIRNNYEILMTILNVWQKYPKTALLIANVLHPDREIRLSAIGVHSTRIAIVVLLLLLLLLSIDNLSPTTTAFIDRNNVDRILSDLRIIGEFRRIDKMRAKCATNGSNGGVRTVVQLQNCDSERNSPDEGQCSQCSIRRNPFKSSTMIRHNIFADNNRTSAVMPTFFHRNDSGHPSIEFEYEPPKAYTNDDLPAWKRLKQTKSPVDLYGFDQADGEHCCYNEDIWWPLSTSYSSHTYNNDLFKYKPQRNKYLKWQKFFTAIPLPFGGRFVVPILIILFALSFALLVIVLALIAHNQALIDIKLTNTREPYERLLRNNNDEQCKISRQMRSQFNGTKIRQNMHWLASKVHVSGTNEQLELIDKLSQKYRDMNFDVRTYDYPEVLLSVPNYERPNKVHSWNERLLRWELVSDGVGRPPKLVNLHPELKAQLSDDPRLHYWWNAYSDNGTVLGELVYANYGTQEDFELLEKWNISVEGKIVLIRYGSIFRGEKIRLAEERGAVGVILFADPFDYVPGNKTFPDDPFLPALAAQRGTIYRGTGDPEQLRRKGVLPRIVVISIGYANAHKLLYRMDGPVVPWSRWAGALPVPYRLTGSQLVRMDVWTRTERRPIRNFVAVMRGREEPDRWVMVGNHADAWTKGSIDPGTGTSIMLEMARVLSNYAAHTGWRPRRTIAFCQWDAEEFGLIGSTEWVEQNLRSIQKRGIAYINVDNINGNNTLVVKSVPLLYRLIADAASKIDQPVKSELKSGRSSLLDAWRFHNPRPSLPGDRSIPHIQPPHSGSDFQPFIAYAGIPVADLRMESAPHYSYMLYHTAYEVPWLNDNFVDPEGNTSVAMGQLWLEIARNLAENMIIPFNVEDYGIALNEYITKADIQMRLISIDKAINVEVYNERLEFLNKSVKLFRELAVEFQRIIHAINNGDRQVSLLQREQFNQRLQSLEQCFILDNGISADRSAFRHVIFSAPEETSNTGLALSVLLDPASKWLSAQRRLNRTEADHWLEQIQMAFSLLQFCVECAIETLTFDE</sequence>
<dbReference type="Gene3D" id="1.20.930.40">
    <property type="entry name" value="Transferrin receptor-like, dimerisation domain"/>
    <property type="match status" value="1"/>
</dbReference>
<dbReference type="GO" id="GO:0030992">
    <property type="term" value="C:intraciliary transport particle B"/>
    <property type="evidence" value="ECO:0007669"/>
    <property type="project" value="TreeGrafter"/>
</dbReference>
<reference evidence="14" key="1">
    <citation type="submission" date="2022-11" db="UniProtKB">
        <authorList>
            <consortium name="WormBaseParasite"/>
        </authorList>
    </citation>
    <scope>IDENTIFICATION</scope>
</reference>
<dbReference type="InterPro" id="IPR056157">
    <property type="entry name" value="TPR_IFT80_172_dom"/>
</dbReference>
<keyword evidence="9" id="KW-0966">Cell projection</keyword>
<dbReference type="PANTHER" id="PTHR15722">
    <property type="entry name" value="IFT140/172-RELATED"/>
    <property type="match status" value="1"/>
</dbReference>
<keyword evidence="4" id="KW-0217">Developmental protein</keyword>
<evidence type="ECO:0000313" key="14">
    <source>
        <dbReference type="WBParaSite" id="Gr19_v10_g4805.t1"/>
    </source>
</evidence>
<evidence type="ECO:0000313" key="13">
    <source>
        <dbReference type="Proteomes" id="UP000887572"/>
    </source>
</evidence>
<dbReference type="Gene3D" id="3.40.630.10">
    <property type="entry name" value="Zn peptidases"/>
    <property type="match status" value="1"/>
</dbReference>
<dbReference type="Proteomes" id="UP000887572">
    <property type="component" value="Unplaced"/>
</dbReference>
<dbReference type="PANTHER" id="PTHR15722:SF2">
    <property type="entry name" value="INTRAFLAGELLAR TRANSPORT PROTEIN 172 HOMOLOG"/>
    <property type="match status" value="1"/>
</dbReference>
<feature type="transmembrane region" description="Helical" evidence="11">
    <location>
        <begin position="2306"/>
        <end position="2330"/>
    </location>
</feature>
<dbReference type="Gene3D" id="3.50.30.30">
    <property type="match status" value="1"/>
</dbReference>
<evidence type="ECO:0000256" key="9">
    <source>
        <dbReference type="ARBA" id="ARBA00023273"/>
    </source>
</evidence>
<dbReference type="SUPFAM" id="SSF48452">
    <property type="entry name" value="TPR-like"/>
    <property type="match status" value="1"/>
</dbReference>
<dbReference type="Pfam" id="PF00069">
    <property type="entry name" value="Pkinase"/>
    <property type="match status" value="1"/>
</dbReference>
<dbReference type="Pfam" id="PF04389">
    <property type="entry name" value="Peptidase_M28"/>
    <property type="match status" value="1"/>
</dbReference>
<dbReference type="InterPro" id="IPR007365">
    <property type="entry name" value="TFR-like_dimer_dom"/>
</dbReference>
<dbReference type="Gene3D" id="1.10.510.10">
    <property type="entry name" value="Transferase(Phosphotransferase) domain 1"/>
    <property type="match status" value="1"/>
</dbReference>
<dbReference type="InterPro" id="IPR011990">
    <property type="entry name" value="TPR-like_helical_dom_sf"/>
</dbReference>
<dbReference type="Pfam" id="PF24762">
    <property type="entry name" value="TPR_IF140-IFT172"/>
    <property type="match status" value="1"/>
</dbReference>
<keyword evidence="11" id="KW-0812">Transmembrane</keyword>
<dbReference type="GO" id="GO:0004672">
    <property type="term" value="F:protein kinase activity"/>
    <property type="evidence" value="ECO:0007669"/>
    <property type="project" value="InterPro"/>
</dbReference>
<dbReference type="InterPro" id="IPR001680">
    <property type="entry name" value="WD40_rpt"/>
</dbReference>
<dbReference type="FunFam" id="3.40.630.10:FF:000101">
    <property type="entry name" value="N-acetylated alpha-linked acidic dipeptidase like 1"/>
    <property type="match status" value="1"/>
</dbReference>
<name>A0A914HWJ0_GLORO</name>
<dbReference type="SUPFAM" id="SSF56112">
    <property type="entry name" value="Protein kinase-like (PK-like)"/>
    <property type="match status" value="1"/>
</dbReference>
<evidence type="ECO:0000256" key="3">
    <source>
        <dbReference type="ARBA" id="ARBA00005634"/>
    </source>
</evidence>
<dbReference type="SUPFAM" id="SSF53187">
    <property type="entry name" value="Zn-dependent exopeptidases"/>
    <property type="match status" value="1"/>
</dbReference>
<dbReference type="Gene3D" id="1.25.40.470">
    <property type="match status" value="3"/>
</dbReference>
<dbReference type="Gene3D" id="2.130.10.10">
    <property type="entry name" value="YVTN repeat-like/Quinoprotein amine dehydrogenase"/>
    <property type="match status" value="2"/>
</dbReference>
<evidence type="ECO:0000256" key="8">
    <source>
        <dbReference type="ARBA" id="ARBA00023069"/>
    </source>
</evidence>
<dbReference type="GO" id="GO:0005776">
    <property type="term" value="C:autophagosome"/>
    <property type="evidence" value="ECO:0007669"/>
    <property type="project" value="UniProtKB-SubCell"/>
</dbReference>
<dbReference type="InterPro" id="IPR036757">
    <property type="entry name" value="TFR-like_dimer_dom_sf"/>
</dbReference>
<dbReference type="SMART" id="SM00220">
    <property type="entry name" value="S_TKc"/>
    <property type="match status" value="1"/>
</dbReference>
<dbReference type="GO" id="GO:0005524">
    <property type="term" value="F:ATP binding"/>
    <property type="evidence" value="ECO:0007669"/>
    <property type="project" value="InterPro"/>
</dbReference>
<dbReference type="SMART" id="SM00320">
    <property type="entry name" value="WD40"/>
    <property type="match status" value="3"/>
</dbReference>
<dbReference type="InterPro" id="IPR007484">
    <property type="entry name" value="Peptidase_M28"/>
</dbReference>
<dbReference type="SUPFAM" id="SSF47672">
    <property type="entry name" value="Transferrin receptor-like dimerisation domain"/>
    <property type="match status" value="1"/>
</dbReference>
<comment type="subcellular location">
    <subcellularLocation>
        <location evidence="1">Cell projection</location>
        <location evidence="1">Cilium</location>
    </subcellularLocation>
    <subcellularLocation>
        <location evidence="2">Cytoplasmic vesicle</location>
        <location evidence="2">Autophagosome</location>
    </subcellularLocation>
</comment>
<dbReference type="InterPro" id="IPR046450">
    <property type="entry name" value="PA_dom_sf"/>
</dbReference>
<dbReference type="InterPro" id="IPR015943">
    <property type="entry name" value="WD40/YVTN_repeat-like_dom_sf"/>
</dbReference>
<dbReference type="Pfam" id="PF02225">
    <property type="entry name" value="PA"/>
    <property type="match status" value="1"/>
</dbReference>
<organism evidence="13 14">
    <name type="scientific">Globodera rostochiensis</name>
    <name type="common">Golden nematode worm</name>
    <name type="synonym">Heterodera rostochiensis</name>
    <dbReference type="NCBI Taxonomy" id="31243"/>
    <lineage>
        <taxon>Eukaryota</taxon>
        <taxon>Metazoa</taxon>
        <taxon>Ecdysozoa</taxon>
        <taxon>Nematoda</taxon>
        <taxon>Chromadorea</taxon>
        <taxon>Rhabditida</taxon>
        <taxon>Tylenchina</taxon>
        <taxon>Tylenchomorpha</taxon>
        <taxon>Tylenchoidea</taxon>
        <taxon>Heteroderidae</taxon>
        <taxon>Heteroderinae</taxon>
        <taxon>Globodera</taxon>
    </lineage>
</organism>
<keyword evidence="11" id="KW-1133">Transmembrane helix</keyword>
<dbReference type="InterPro" id="IPR003137">
    <property type="entry name" value="PA_domain"/>
</dbReference>
<feature type="transmembrane region" description="Helical" evidence="11">
    <location>
        <begin position="2076"/>
        <end position="2098"/>
    </location>
</feature>
<comment type="similarity">
    <text evidence="10">Belongs to the IFT172 family.</text>
</comment>
<evidence type="ECO:0000256" key="10">
    <source>
        <dbReference type="ARBA" id="ARBA00038130"/>
    </source>
</evidence>
<protein>
    <submittedName>
        <fullName evidence="14">Protein kinase domain-containing protein</fullName>
    </submittedName>
</protein>
<dbReference type="GO" id="GO:0005930">
    <property type="term" value="C:axoneme"/>
    <property type="evidence" value="ECO:0007669"/>
    <property type="project" value="TreeGrafter"/>
</dbReference>
<dbReference type="GO" id="GO:0042073">
    <property type="term" value="P:intraciliary transport"/>
    <property type="evidence" value="ECO:0007669"/>
    <property type="project" value="TreeGrafter"/>
</dbReference>
<feature type="domain" description="Protein kinase" evidence="12">
    <location>
        <begin position="1755"/>
        <end position="2085"/>
    </location>
</feature>
<keyword evidence="11" id="KW-0472">Membrane</keyword>
<dbReference type="InterPro" id="IPR000719">
    <property type="entry name" value="Prot_kinase_dom"/>
</dbReference>
<dbReference type="GO" id="GO:0036064">
    <property type="term" value="C:ciliary basal body"/>
    <property type="evidence" value="ECO:0007669"/>
    <property type="project" value="TreeGrafter"/>
</dbReference>
<evidence type="ECO:0000256" key="11">
    <source>
        <dbReference type="SAM" id="Phobius"/>
    </source>
</evidence>
<evidence type="ECO:0000256" key="4">
    <source>
        <dbReference type="ARBA" id="ARBA00022473"/>
    </source>
</evidence>
<keyword evidence="13" id="KW-1185">Reference proteome</keyword>
<evidence type="ECO:0000256" key="7">
    <source>
        <dbReference type="ARBA" id="ARBA00022803"/>
    </source>
</evidence>
<accession>A0A914HWJ0</accession>
<evidence type="ECO:0000256" key="5">
    <source>
        <dbReference type="ARBA" id="ARBA00022574"/>
    </source>
</evidence>
<dbReference type="SUPFAM" id="SSF52025">
    <property type="entry name" value="PA domain"/>
    <property type="match status" value="1"/>
</dbReference>
<keyword evidence="8" id="KW-0969">Cilium</keyword>
<evidence type="ECO:0000259" key="12">
    <source>
        <dbReference type="PROSITE" id="PS50011"/>
    </source>
</evidence>
<keyword evidence="7" id="KW-0802">TPR repeat</keyword>
<evidence type="ECO:0000256" key="2">
    <source>
        <dbReference type="ARBA" id="ARBA00004419"/>
    </source>
</evidence>
<evidence type="ECO:0000256" key="1">
    <source>
        <dbReference type="ARBA" id="ARBA00004138"/>
    </source>
</evidence>
<dbReference type="InterPro" id="IPR036322">
    <property type="entry name" value="WD40_repeat_dom_sf"/>
</dbReference>
<dbReference type="Pfam" id="PF23387">
    <property type="entry name" value="TPR_IFT80_172"/>
    <property type="match status" value="1"/>
</dbReference>
<keyword evidence="5" id="KW-0853">WD repeat</keyword>
<dbReference type="Pfam" id="PF04253">
    <property type="entry name" value="TFR_dimer"/>
    <property type="match status" value="1"/>
</dbReference>
<dbReference type="InterPro" id="IPR056168">
    <property type="entry name" value="TPR_IF140/IFT172/WDR19"/>
</dbReference>
<dbReference type="WBParaSite" id="Gr19_v10_g4805.t1">
    <property type="protein sequence ID" value="Gr19_v10_g4805.t1"/>
    <property type="gene ID" value="Gr19_v10_g4805"/>
</dbReference>
<dbReference type="SUPFAM" id="SSF50978">
    <property type="entry name" value="WD40 repeat-like"/>
    <property type="match status" value="1"/>
</dbReference>
<dbReference type="InterPro" id="IPR011009">
    <property type="entry name" value="Kinase-like_dom_sf"/>
</dbReference>
<comment type="similarity">
    <text evidence="3">Belongs to the peptidase M28 family. M28B subfamily.</text>
</comment>
<evidence type="ECO:0000256" key="6">
    <source>
        <dbReference type="ARBA" id="ARBA00022737"/>
    </source>
</evidence>
<keyword evidence="6" id="KW-0677">Repeat</keyword>